<feature type="domain" description="Protein kinase" evidence="14">
    <location>
        <begin position="248"/>
        <end position="500"/>
    </location>
</feature>
<dbReference type="Proteomes" id="UP000009022">
    <property type="component" value="Unassembled WGS sequence"/>
</dbReference>
<dbReference type="SUPFAM" id="SSF56112">
    <property type="entry name" value="Protein kinase-like (PK-like)"/>
    <property type="match status" value="1"/>
</dbReference>
<evidence type="ECO:0000259" key="14">
    <source>
        <dbReference type="PROSITE" id="PS50011"/>
    </source>
</evidence>
<keyword evidence="4" id="KW-0723">Serine/threonine-protein kinase</keyword>
<keyword evidence="5" id="KW-0808">Transferase</keyword>
<dbReference type="GO" id="GO:0031672">
    <property type="term" value="C:A band"/>
    <property type="evidence" value="ECO:0007669"/>
    <property type="project" value="UniProtKB-ARBA"/>
</dbReference>
<dbReference type="InterPro" id="IPR011009">
    <property type="entry name" value="Kinase-like_dom_sf"/>
</dbReference>
<feature type="domain" description="Ig-like" evidence="15">
    <location>
        <begin position="23"/>
        <end position="111"/>
    </location>
</feature>
<comment type="similarity">
    <text evidence="2">Belongs to the protein kinase superfamily. CAMK Ser/Thr protein kinase family.</text>
</comment>
<keyword evidence="10" id="KW-1015">Disulfide bond</keyword>
<evidence type="ECO:0000313" key="18">
    <source>
        <dbReference type="Proteomes" id="UP000009022"/>
    </source>
</evidence>
<dbReference type="OMA" id="TCLPVHL"/>
<dbReference type="RefSeq" id="XP_002110943.1">
    <property type="nucleotide sequence ID" value="XM_002110907.1"/>
</dbReference>
<evidence type="ECO:0000259" key="16">
    <source>
        <dbReference type="PROSITE" id="PS50853"/>
    </source>
</evidence>
<protein>
    <recommendedName>
        <fullName evidence="19">Myosin light chain kinase, smooth muscle</fullName>
    </recommendedName>
</protein>
<dbReference type="FunFam" id="1.10.510.10:FF:000594">
    <property type="entry name" value="Myosin light chain kinase isoform-III"/>
    <property type="match status" value="1"/>
</dbReference>
<evidence type="ECO:0000256" key="3">
    <source>
        <dbReference type="ARBA" id="ARBA00022490"/>
    </source>
</evidence>
<keyword evidence="9 12" id="KW-0067">ATP-binding</keyword>
<dbReference type="Gene3D" id="3.30.200.20">
    <property type="entry name" value="Phosphorylase Kinase, domain 1"/>
    <property type="match status" value="1"/>
</dbReference>
<dbReference type="Gene3D" id="1.10.510.10">
    <property type="entry name" value="Transferase(Phosphotransferase) domain 1"/>
    <property type="match status" value="1"/>
</dbReference>
<evidence type="ECO:0000259" key="15">
    <source>
        <dbReference type="PROSITE" id="PS50835"/>
    </source>
</evidence>
<dbReference type="PROSITE" id="PS50835">
    <property type="entry name" value="IG_LIKE"/>
    <property type="match status" value="2"/>
</dbReference>
<keyword evidence="6" id="KW-0677">Repeat</keyword>
<dbReference type="SMART" id="SM00409">
    <property type="entry name" value="IG"/>
    <property type="match status" value="2"/>
</dbReference>
<dbReference type="SUPFAM" id="SSF48726">
    <property type="entry name" value="Immunoglobulin"/>
    <property type="match status" value="2"/>
</dbReference>
<dbReference type="InterPro" id="IPR036116">
    <property type="entry name" value="FN3_sf"/>
</dbReference>
<dbReference type="Pfam" id="PF00041">
    <property type="entry name" value="fn3"/>
    <property type="match status" value="1"/>
</dbReference>
<evidence type="ECO:0000256" key="8">
    <source>
        <dbReference type="ARBA" id="ARBA00022777"/>
    </source>
</evidence>
<keyword evidence="18" id="KW-1185">Reference proteome</keyword>
<dbReference type="OrthoDB" id="2152335at2759"/>
<dbReference type="SMART" id="SM00408">
    <property type="entry name" value="IGc2"/>
    <property type="match status" value="2"/>
</dbReference>
<dbReference type="PROSITE" id="PS50853">
    <property type="entry name" value="FN3"/>
    <property type="match status" value="1"/>
</dbReference>
<dbReference type="PhylomeDB" id="B3RRX3"/>
<dbReference type="InParanoid" id="B3RRX3"/>
<dbReference type="InterPro" id="IPR003599">
    <property type="entry name" value="Ig_sub"/>
</dbReference>
<dbReference type="Pfam" id="PF07679">
    <property type="entry name" value="I-set"/>
    <property type="match status" value="2"/>
</dbReference>
<feature type="domain" description="Ig-like" evidence="15">
    <location>
        <begin position="586"/>
        <end position="673"/>
    </location>
</feature>
<dbReference type="Pfam" id="PF00069">
    <property type="entry name" value="Pkinase"/>
    <property type="match status" value="1"/>
</dbReference>
<proteinExistence type="inferred from homology"/>
<dbReference type="InterPro" id="IPR017441">
    <property type="entry name" value="Protein_kinase_ATP_BS"/>
</dbReference>
<keyword evidence="8" id="KW-0418">Kinase</keyword>
<evidence type="ECO:0000256" key="12">
    <source>
        <dbReference type="PROSITE-ProRule" id="PRU10141"/>
    </source>
</evidence>
<dbReference type="STRING" id="10228.B3RRX3"/>
<dbReference type="SMART" id="SM00060">
    <property type="entry name" value="FN3"/>
    <property type="match status" value="1"/>
</dbReference>
<evidence type="ECO:0000256" key="6">
    <source>
        <dbReference type="ARBA" id="ARBA00022737"/>
    </source>
</evidence>
<dbReference type="FunFam" id="2.60.40.10:FF:000107">
    <property type="entry name" value="Myosin, light chain kinase a"/>
    <property type="match status" value="1"/>
</dbReference>
<comment type="subcellular location">
    <subcellularLocation>
        <location evidence="1">Cytoplasm</location>
    </subcellularLocation>
</comment>
<dbReference type="FunFam" id="2.60.40.10:FF:000345">
    <property type="entry name" value="Muscle M-line assembly protein unc-89"/>
    <property type="match status" value="1"/>
</dbReference>
<feature type="binding site" evidence="12">
    <location>
        <position position="276"/>
    </location>
    <ligand>
        <name>ATP</name>
        <dbReference type="ChEBI" id="CHEBI:30616"/>
    </ligand>
</feature>
<feature type="domain" description="Fibronectin type-III" evidence="16">
    <location>
        <begin position="118"/>
        <end position="210"/>
    </location>
</feature>
<dbReference type="eggNOG" id="KOG0613">
    <property type="taxonomic scope" value="Eukaryota"/>
</dbReference>
<dbReference type="GO" id="GO:0007165">
    <property type="term" value="P:signal transduction"/>
    <property type="evidence" value="ECO:0000318"/>
    <property type="project" value="GO_Central"/>
</dbReference>
<dbReference type="CTD" id="6752156"/>
<organism evidence="17 18">
    <name type="scientific">Trichoplax adhaerens</name>
    <name type="common">Trichoplax reptans</name>
    <dbReference type="NCBI Taxonomy" id="10228"/>
    <lineage>
        <taxon>Eukaryota</taxon>
        <taxon>Metazoa</taxon>
        <taxon>Placozoa</taxon>
        <taxon>Uniplacotomia</taxon>
        <taxon>Trichoplacea</taxon>
        <taxon>Trichoplacidae</taxon>
        <taxon>Trichoplax</taxon>
    </lineage>
</organism>
<evidence type="ECO:0000313" key="17">
    <source>
        <dbReference type="EMBL" id="EDV26947.1"/>
    </source>
</evidence>
<evidence type="ECO:0000256" key="2">
    <source>
        <dbReference type="ARBA" id="ARBA00006692"/>
    </source>
</evidence>
<dbReference type="CDD" id="cd00063">
    <property type="entry name" value="FN3"/>
    <property type="match status" value="1"/>
</dbReference>
<dbReference type="EMBL" id="DS985243">
    <property type="protein sequence ID" value="EDV26947.1"/>
    <property type="molecule type" value="Genomic_DNA"/>
</dbReference>
<dbReference type="InterPro" id="IPR007110">
    <property type="entry name" value="Ig-like_dom"/>
</dbReference>
<dbReference type="InterPro" id="IPR013098">
    <property type="entry name" value="Ig_I-set"/>
</dbReference>
<reference evidence="17 18" key="1">
    <citation type="journal article" date="2008" name="Nature">
        <title>The Trichoplax genome and the nature of placozoans.</title>
        <authorList>
            <person name="Srivastava M."/>
            <person name="Begovic E."/>
            <person name="Chapman J."/>
            <person name="Putnam N.H."/>
            <person name="Hellsten U."/>
            <person name="Kawashima T."/>
            <person name="Kuo A."/>
            <person name="Mitros T."/>
            <person name="Salamov A."/>
            <person name="Carpenter M.L."/>
            <person name="Signorovitch A.Y."/>
            <person name="Moreno M.A."/>
            <person name="Kamm K."/>
            <person name="Grimwood J."/>
            <person name="Schmutz J."/>
            <person name="Shapiro H."/>
            <person name="Grigoriev I.V."/>
            <person name="Buss L.W."/>
            <person name="Schierwater B."/>
            <person name="Dellaporta S.L."/>
            <person name="Rokhsar D.S."/>
        </authorList>
    </citation>
    <scope>NUCLEOTIDE SEQUENCE [LARGE SCALE GENOMIC DNA]</scope>
    <source>
        <strain evidence="17 18">Grell-BS-1999</strain>
    </source>
</reference>
<dbReference type="InterPro" id="IPR036179">
    <property type="entry name" value="Ig-like_dom_sf"/>
</dbReference>
<dbReference type="KEGG" id="tad:TRIADDRAFT_22755"/>
<dbReference type="InterPro" id="IPR003598">
    <property type="entry name" value="Ig_sub2"/>
</dbReference>
<dbReference type="PROSITE" id="PS00107">
    <property type="entry name" value="PROTEIN_KINASE_ATP"/>
    <property type="match status" value="1"/>
</dbReference>
<dbReference type="InterPro" id="IPR003961">
    <property type="entry name" value="FN3_dom"/>
</dbReference>
<dbReference type="PROSITE" id="PS00108">
    <property type="entry name" value="PROTEIN_KINASE_ST"/>
    <property type="match status" value="1"/>
</dbReference>
<dbReference type="GeneID" id="6752156"/>
<evidence type="ECO:0000256" key="4">
    <source>
        <dbReference type="ARBA" id="ARBA00022527"/>
    </source>
</evidence>
<dbReference type="SUPFAM" id="SSF49265">
    <property type="entry name" value="Fibronectin type III"/>
    <property type="match status" value="1"/>
</dbReference>
<dbReference type="GO" id="GO:0005737">
    <property type="term" value="C:cytoplasm"/>
    <property type="evidence" value="ECO:0000318"/>
    <property type="project" value="GO_Central"/>
</dbReference>
<dbReference type="HOGENOM" id="CLU_000288_76_1_1"/>
<gene>
    <name evidence="17" type="ORF">TRIADDRAFT_22755</name>
</gene>
<keyword evidence="7 12" id="KW-0547">Nucleotide-binding</keyword>
<evidence type="ECO:0000256" key="5">
    <source>
        <dbReference type="ARBA" id="ARBA00022679"/>
    </source>
</evidence>
<evidence type="ECO:0008006" key="19">
    <source>
        <dbReference type="Google" id="ProtNLM"/>
    </source>
</evidence>
<dbReference type="PANTHER" id="PTHR24342:SF20">
    <property type="entry name" value="MYOSIN LIGHT CHAIN KINASE, SMOOTH MUSCLE"/>
    <property type="match status" value="1"/>
</dbReference>
<dbReference type="InterPro" id="IPR013783">
    <property type="entry name" value="Ig-like_fold"/>
</dbReference>
<evidence type="ECO:0000256" key="7">
    <source>
        <dbReference type="ARBA" id="ARBA00022741"/>
    </source>
</evidence>
<feature type="region of interest" description="Disordered" evidence="13">
    <location>
        <begin position="579"/>
        <end position="598"/>
    </location>
</feature>
<dbReference type="Gene3D" id="2.60.40.10">
    <property type="entry name" value="Immunoglobulins"/>
    <property type="match status" value="3"/>
</dbReference>
<evidence type="ECO:0000256" key="1">
    <source>
        <dbReference type="ARBA" id="ARBA00004496"/>
    </source>
</evidence>
<keyword evidence="3" id="KW-0963">Cytoplasm</keyword>
<sequence>MSSIKKSTVSTTASKFTPKAKAPFFLRKPKNTKVKAGEPIELKIKISASPDPTVEWLKDNTVIEPNASVHVTFEAGQSTLTINHSKSSDSGRYTIVASNEAGEKDFSVTITVEAPPSRPVDLRSAKLTTDSILLSWEQSESDSHQETKYIVESMKVGDSSWSTVDRELMECSYVVNRLECDMVYKFRVKAYSKVGSSEPSEECIIRTVYTFKQKKLIYCSTRIRHDILGPPKKPRKTELIKGNLKDDYTLLEELGKGRFGVVYRCADESGNIFAAKHIDLKNSKEEDIHREIDVMNCLDHDRLVRLYAVYQTPTDYVMVLEFISGGELFDRIVEKEYLSEKEAAEYITQVLEGVQHMHQNNIIHLDLKPENILCLSNDSMDIKLIDFGLAHKYNPKDKIKVICGTPEFVAPEVINFEPISFSADMWSVGVITYILLSGLSPFMGENDGETLQNVTNAEWDFDDEIFDELSENSKNFMEGLIQKDPKSRFTIEQALNHSWLKKKIEKKIKTSRLKRFLIRRRWKVNSYSIRHLIVIILISNTVCIINDLFIIQKAINSIIAVIRFHHGFGGSSDLIVSPIKETDPEPKTQQDKSKPLDSDVYEGSAARFDCWIQTSDQDYEVMWLKDGQPIEDENKYQYIFEDNNKCSLVIADCVSDDSATYRCVVISSHGEISCAAKLIVNCKCCQIYYIKNFFHTQMIHFLLSSGEEEFGNEEEEEEAGEDVLDYSRFTEWKPQHNKMANILRDWTQVFVKNDDPEKYYVMKDELGRYI</sequence>
<evidence type="ECO:0000256" key="9">
    <source>
        <dbReference type="ARBA" id="ARBA00022840"/>
    </source>
</evidence>
<dbReference type="InterPro" id="IPR000719">
    <property type="entry name" value="Prot_kinase_dom"/>
</dbReference>
<dbReference type="GO" id="GO:0004687">
    <property type="term" value="F:myosin light chain kinase activity"/>
    <property type="evidence" value="ECO:0000318"/>
    <property type="project" value="GO_Central"/>
</dbReference>
<keyword evidence="11" id="KW-0393">Immunoglobulin domain</keyword>
<evidence type="ECO:0000256" key="10">
    <source>
        <dbReference type="ARBA" id="ARBA00023157"/>
    </source>
</evidence>
<dbReference type="PROSITE" id="PS50011">
    <property type="entry name" value="PROTEIN_KINASE_DOM"/>
    <property type="match status" value="1"/>
</dbReference>
<dbReference type="SMART" id="SM00220">
    <property type="entry name" value="S_TKc"/>
    <property type="match status" value="1"/>
</dbReference>
<dbReference type="PANTHER" id="PTHR24342">
    <property type="entry name" value="SERINE/THREONINE-PROTEIN KINASE 17"/>
    <property type="match status" value="1"/>
</dbReference>
<feature type="compositionally biased region" description="Basic and acidic residues" evidence="13">
    <location>
        <begin position="580"/>
        <end position="597"/>
    </location>
</feature>
<accession>B3RRX3</accession>
<name>B3RRX3_TRIAD</name>
<evidence type="ECO:0000256" key="13">
    <source>
        <dbReference type="SAM" id="MobiDB-lite"/>
    </source>
</evidence>
<evidence type="ECO:0000256" key="11">
    <source>
        <dbReference type="ARBA" id="ARBA00023319"/>
    </source>
</evidence>
<dbReference type="InterPro" id="IPR008271">
    <property type="entry name" value="Ser/Thr_kinase_AS"/>
</dbReference>
<dbReference type="AlphaFoldDB" id="B3RRX3"/>
<dbReference type="GO" id="GO:0005524">
    <property type="term" value="F:ATP binding"/>
    <property type="evidence" value="ECO:0007669"/>
    <property type="project" value="UniProtKB-UniRule"/>
</dbReference>